<dbReference type="Proteomes" id="UP000183760">
    <property type="component" value="Unassembled WGS sequence"/>
</dbReference>
<dbReference type="EMBL" id="FOIB01000001">
    <property type="protein sequence ID" value="SES84759.1"/>
    <property type="molecule type" value="Genomic_DNA"/>
</dbReference>
<evidence type="ECO:0000313" key="2">
    <source>
        <dbReference type="EMBL" id="GEN07628.1"/>
    </source>
</evidence>
<feature type="transmembrane region" description="Helical" evidence="1">
    <location>
        <begin position="6"/>
        <end position="27"/>
    </location>
</feature>
<keyword evidence="4" id="KW-1185">Reference proteome</keyword>
<dbReference type="AlphaFoldDB" id="A0A511T2Q5"/>
<dbReference type="STRING" id="1334629.MFUL124B02_02675"/>
<evidence type="ECO:0000313" key="3">
    <source>
        <dbReference type="EMBL" id="SES84759.1"/>
    </source>
</evidence>
<protein>
    <submittedName>
        <fullName evidence="2">Uncharacterized protein</fullName>
    </submittedName>
</protein>
<organism evidence="2 5">
    <name type="scientific">Myxococcus fulvus</name>
    <dbReference type="NCBI Taxonomy" id="33"/>
    <lineage>
        <taxon>Bacteria</taxon>
        <taxon>Pseudomonadati</taxon>
        <taxon>Myxococcota</taxon>
        <taxon>Myxococcia</taxon>
        <taxon>Myxococcales</taxon>
        <taxon>Cystobacterineae</taxon>
        <taxon>Myxococcaceae</taxon>
        <taxon>Myxococcus</taxon>
    </lineage>
</organism>
<comment type="caution">
    <text evidence="2">The sequence shown here is derived from an EMBL/GenBank/DDBJ whole genome shotgun (WGS) entry which is preliminary data.</text>
</comment>
<gene>
    <name evidence="2" type="ORF">MFU01_26650</name>
    <name evidence="3" type="ORF">SAMN05443572_101358</name>
</gene>
<evidence type="ECO:0000313" key="5">
    <source>
        <dbReference type="Proteomes" id="UP000321514"/>
    </source>
</evidence>
<sequence length="145" mass="15838">MSTTSWFVMAAVLCGPMFLSGCSLLGYSTPKQAERAPAAESVKVTFPDSFEQGTHLDGPAMAALEVAMNAFLPPDRRPEARDEALARCLARRDTYDTTVVKENDDLYFVSFLPRLSRCGIELETPIMDAGAVYAIDARGRILAEL</sequence>
<reference evidence="2 5" key="2">
    <citation type="submission" date="2019-07" db="EMBL/GenBank/DDBJ databases">
        <title>Whole genome shotgun sequence of Myxococcus fulvus NBRC 100333.</title>
        <authorList>
            <person name="Hosoyama A."/>
            <person name="Uohara A."/>
            <person name="Ohji S."/>
            <person name="Ichikawa N."/>
        </authorList>
    </citation>
    <scope>NUCLEOTIDE SEQUENCE [LARGE SCALE GENOMIC DNA]</scope>
    <source>
        <strain evidence="2 5">NBRC 100333</strain>
    </source>
</reference>
<dbReference type="OrthoDB" id="5514263at2"/>
<dbReference type="Proteomes" id="UP000321514">
    <property type="component" value="Unassembled WGS sequence"/>
</dbReference>
<keyword evidence="1" id="KW-0472">Membrane</keyword>
<proteinExistence type="predicted"/>
<evidence type="ECO:0000256" key="1">
    <source>
        <dbReference type="SAM" id="Phobius"/>
    </source>
</evidence>
<dbReference type="RefSeq" id="WP_074948586.1">
    <property type="nucleotide sequence ID" value="NZ_BJXR01000025.1"/>
</dbReference>
<keyword evidence="1" id="KW-0812">Transmembrane</keyword>
<keyword evidence="1" id="KW-1133">Transmembrane helix</keyword>
<accession>A0A511T2Q5</accession>
<name>A0A511T2Q5_MYXFU</name>
<reference evidence="3 4" key="1">
    <citation type="submission" date="2016-10" db="EMBL/GenBank/DDBJ databases">
        <authorList>
            <person name="Varghese N."/>
            <person name="Submissions S."/>
        </authorList>
    </citation>
    <scope>NUCLEOTIDE SEQUENCE [LARGE SCALE GENOMIC DNA]</scope>
    <source>
        <strain evidence="3 4">DSM 16525</strain>
    </source>
</reference>
<dbReference type="EMBL" id="BJXR01000025">
    <property type="protein sequence ID" value="GEN07628.1"/>
    <property type="molecule type" value="Genomic_DNA"/>
</dbReference>
<evidence type="ECO:0000313" key="4">
    <source>
        <dbReference type="Proteomes" id="UP000183760"/>
    </source>
</evidence>